<protein>
    <submittedName>
        <fullName evidence="2">Uncharacterized protein</fullName>
    </submittedName>
</protein>
<proteinExistence type="predicted"/>
<comment type="caution">
    <text evidence="2">The sequence shown here is derived from an EMBL/GenBank/DDBJ whole genome shotgun (WGS) entry which is preliminary data.</text>
</comment>
<reference evidence="2" key="1">
    <citation type="submission" date="2022-06" db="EMBL/GenBank/DDBJ databases">
        <title>Aeoliella straminimaris, a novel planctomycete from sediments.</title>
        <authorList>
            <person name="Vitorino I.R."/>
            <person name="Lage O.M."/>
        </authorList>
    </citation>
    <scope>NUCLEOTIDE SEQUENCE</scope>
    <source>
        <strain evidence="2">ICT_H6.2</strain>
    </source>
</reference>
<feature type="chain" id="PRO_5040879258" evidence="1">
    <location>
        <begin position="22"/>
        <end position="464"/>
    </location>
</feature>
<feature type="signal peptide" evidence="1">
    <location>
        <begin position="1"/>
        <end position="21"/>
    </location>
</feature>
<organism evidence="2 3">
    <name type="scientific">Aeoliella straminimaris</name>
    <dbReference type="NCBI Taxonomy" id="2954799"/>
    <lineage>
        <taxon>Bacteria</taxon>
        <taxon>Pseudomonadati</taxon>
        <taxon>Planctomycetota</taxon>
        <taxon>Planctomycetia</taxon>
        <taxon>Pirellulales</taxon>
        <taxon>Lacipirellulaceae</taxon>
        <taxon>Aeoliella</taxon>
    </lineage>
</organism>
<dbReference type="RefSeq" id="WP_252853791.1">
    <property type="nucleotide sequence ID" value="NZ_JAMXLR010000061.1"/>
</dbReference>
<dbReference type="SUPFAM" id="SSF53474">
    <property type="entry name" value="alpha/beta-Hydrolases"/>
    <property type="match status" value="1"/>
</dbReference>
<dbReference type="Proteomes" id="UP001155241">
    <property type="component" value="Unassembled WGS sequence"/>
</dbReference>
<evidence type="ECO:0000256" key="1">
    <source>
        <dbReference type="SAM" id="SignalP"/>
    </source>
</evidence>
<accession>A0A9X2FCI2</accession>
<keyword evidence="1" id="KW-0732">Signal</keyword>
<sequence>MLRTAPCFLLAVCLLVSPARARLSPQQLDAVKGWIATDAAERPDIETLNLPDGLTREEAQEVTEQVWSLIKEAHPVGQSPLGPLPKTVQESKQNGKLDVEASVLPLGEHNMPYVTLRREQQTLDAGRPLFLCLHGGGQNGKAKGPHSWPINSREMQAQIQLSLGVYPSEGIYWIPRMADDRLGRWWHYHNQQAIDQVIDHAIMHWGVDPNRVYLLGISEGGYGTDILTPFMADRFAGGCAMAAGVGLGNPPANLRNVAFRTDVGAQDNMFDRKGLAVAFHEELDKLHEADPEGYTHSINVQKGRGHGINYALGPKWMAEHTRTPFPAKVVWVDKPLHKHRRDRFYWVQFNDSQREGLNRVVGQADRDAGKIALAAEQLSPETKDVHPTHLSEMATDAKPLSGTSLTLLLSDELVNLDQTIEIEVNGQATGSVTPSRSAADIVASLAERPDPTMAATCRVEIEVP</sequence>
<evidence type="ECO:0000313" key="3">
    <source>
        <dbReference type="Proteomes" id="UP001155241"/>
    </source>
</evidence>
<gene>
    <name evidence="2" type="ORF">NG895_17410</name>
</gene>
<name>A0A9X2FCI2_9BACT</name>
<dbReference type="Gene3D" id="3.40.50.1820">
    <property type="entry name" value="alpha/beta hydrolase"/>
    <property type="match status" value="1"/>
</dbReference>
<dbReference type="AlphaFoldDB" id="A0A9X2FCI2"/>
<dbReference type="EMBL" id="JAMXLR010000061">
    <property type="protein sequence ID" value="MCO6045678.1"/>
    <property type="molecule type" value="Genomic_DNA"/>
</dbReference>
<evidence type="ECO:0000313" key="2">
    <source>
        <dbReference type="EMBL" id="MCO6045678.1"/>
    </source>
</evidence>
<keyword evidence="3" id="KW-1185">Reference proteome</keyword>
<dbReference type="InterPro" id="IPR029058">
    <property type="entry name" value="AB_hydrolase_fold"/>
</dbReference>